<comment type="caution">
    <text evidence="2">The sequence shown here is derived from an EMBL/GenBank/DDBJ whole genome shotgun (WGS) entry which is preliminary data.</text>
</comment>
<dbReference type="InterPro" id="IPR001283">
    <property type="entry name" value="CRISP-related"/>
</dbReference>
<accession>A0AAD9T426</accession>
<dbReference type="InterPro" id="IPR035940">
    <property type="entry name" value="CAP_sf"/>
</dbReference>
<dbReference type="PROSITE" id="PS01009">
    <property type="entry name" value="CRISP_1"/>
    <property type="match status" value="1"/>
</dbReference>
<dbReference type="PANTHER" id="PTHR10334">
    <property type="entry name" value="CYSTEINE-RICH SECRETORY PROTEIN-RELATED"/>
    <property type="match status" value="1"/>
</dbReference>
<sequence length="261" mass="27421">MRRTGCPHVVGHSSRIGAAFVTSSPHSQRQLYTWPMYRLPPLSGLSLLLTASHVLAATVSTVAAAPQPTSSSYTDPAIFRNNMLDAHNLFRGEHGVQDVVWNATSATSAANWANACNLVQSKGSTGENLAAGYANVSASVDAWGLERKDYNFGKPTGFSDKTGHFTQLVWSNTTSVGCGVSSCQGVNNTPGFYVVCEYYPPGNVAGSQNQYFKDNVKKQVKGEQTDTVASGVTSTGHGSRGARNLAGVIGIAAIVSFGIGA</sequence>
<evidence type="ECO:0000313" key="3">
    <source>
        <dbReference type="Proteomes" id="UP001285354"/>
    </source>
</evidence>
<dbReference type="Gene3D" id="3.40.33.10">
    <property type="entry name" value="CAP"/>
    <property type="match status" value="1"/>
</dbReference>
<dbReference type="SMART" id="SM00198">
    <property type="entry name" value="SCP"/>
    <property type="match status" value="1"/>
</dbReference>
<dbReference type="Proteomes" id="UP001285354">
    <property type="component" value="Unassembled WGS sequence"/>
</dbReference>
<proteinExistence type="predicted"/>
<feature type="domain" description="SCP" evidence="1">
    <location>
        <begin position="78"/>
        <end position="206"/>
    </location>
</feature>
<reference evidence="2" key="1">
    <citation type="submission" date="2023-06" db="EMBL/GenBank/DDBJ databases">
        <title>Draft genome of Marssonina rosae.</title>
        <authorList>
            <person name="Cheng Q."/>
        </authorList>
    </citation>
    <scope>NUCLEOTIDE SEQUENCE</scope>
    <source>
        <strain evidence="2">R4</strain>
    </source>
</reference>
<dbReference type="EMBL" id="JAUBYV010000003">
    <property type="protein sequence ID" value="KAK2628297.1"/>
    <property type="molecule type" value="Genomic_DNA"/>
</dbReference>
<name>A0AAD9T426_9HELO</name>
<dbReference type="Pfam" id="PF00188">
    <property type="entry name" value="CAP"/>
    <property type="match status" value="1"/>
</dbReference>
<dbReference type="GO" id="GO:0005576">
    <property type="term" value="C:extracellular region"/>
    <property type="evidence" value="ECO:0007669"/>
    <property type="project" value="InterPro"/>
</dbReference>
<protein>
    <recommendedName>
        <fullName evidence="1">SCP domain-containing protein</fullName>
    </recommendedName>
</protein>
<evidence type="ECO:0000259" key="1">
    <source>
        <dbReference type="SMART" id="SM00198"/>
    </source>
</evidence>
<organism evidence="2 3">
    <name type="scientific">Diplocarpon rosae</name>
    <dbReference type="NCBI Taxonomy" id="946125"/>
    <lineage>
        <taxon>Eukaryota</taxon>
        <taxon>Fungi</taxon>
        <taxon>Dikarya</taxon>
        <taxon>Ascomycota</taxon>
        <taxon>Pezizomycotina</taxon>
        <taxon>Leotiomycetes</taxon>
        <taxon>Helotiales</taxon>
        <taxon>Drepanopezizaceae</taxon>
        <taxon>Diplocarpon</taxon>
    </lineage>
</organism>
<keyword evidence="3" id="KW-1185">Reference proteome</keyword>
<dbReference type="InterPro" id="IPR014044">
    <property type="entry name" value="CAP_dom"/>
</dbReference>
<dbReference type="PRINTS" id="PR00837">
    <property type="entry name" value="V5TPXLIKE"/>
</dbReference>
<dbReference type="AlphaFoldDB" id="A0AAD9T426"/>
<gene>
    <name evidence="2" type="ORF">QTJ16_002943</name>
</gene>
<dbReference type="SUPFAM" id="SSF55797">
    <property type="entry name" value="PR-1-like"/>
    <property type="match status" value="1"/>
</dbReference>
<evidence type="ECO:0000313" key="2">
    <source>
        <dbReference type="EMBL" id="KAK2628297.1"/>
    </source>
</evidence>
<dbReference type="InterPro" id="IPR018244">
    <property type="entry name" value="Allrgn_V5/Tpx1_CS"/>
</dbReference>